<evidence type="ECO:0000256" key="5">
    <source>
        <dbReference type="ARBA" id="ARBA00022448"/>
    </source>
</evidence>
<evidence type="ECO:0000256" key="8">
    <source>
        <dbReference type="ARBA" id="ARBA00022679"/>
    </source>
</evidence>
<dbReference type="InterPro" id="IPR051348">
    <property type="entry name" value="U-box_ubiquitin_ligases"/>
</dbReference>
<evidence type="ECO:0000256" key="3">
    <source>
        <dbReference type="ARBA" id="ARBA00004906"/>
    </source>
</evidence>
<dbReference type="GO" id="GO:0009707">
    <property type="term" value="C:chloroplast outer membrane"/>
    <property type="evidence" value="ECO:0007669"/>
    <property type="project" value="UniProtKB-SubCell"/>
</dbReference>
<dbReference type="PANTHER" id="PTHR45647:SF3">
    <property type="entry name" value="OS10G0552400 PROTEIN"/>
    <property type="match status" value="1"/>
</dbReference>
<evidence type="ECO:0000256" key="4">
    <source>
        <dbReference type="ARBA" id="ARBA00012483"/>
    </source>
</evidence>
<evidence type="ECO:0000256" key="9">
    <source>
        <dbReference type="ARBA" id="ARBA00022692"/>
    </source>
</evidence>
<evidence type="ECO:0000256" key="22">
    <source>
        <dbReference type="SAM" id="MobiDB-lite"/>
    </source>
</evidence>
<dbReference type="GO" id="GO:0046872">
    <property type="term" value="F:metal ion binding"/>
    <property type="evidence" value="ECO:0007669"/>
    <property type="project" value="UniProtKB-KW"/>
</dbReference>
<evidence type="ECO:0000256" key="2">
    <source>
        <dbReference type="ARBA" id="ARBA00001946"/>
    </source>
</evidence>
<dbReference type="Gramene" id="LPERR10G13670.1">
    <property type="protein sequence ID" value="LPERR10G13670.1"/>
    <property type="gene ID" value="LPERR10G13670"/>
</dbReference>
<evidence type="ECO:0000313" key="25">
    <source>
        <dbReference type="EnsemblPlants" id="LPERR10G13670.1"/>
    </source>
</evidence>
<keyword evidence="7" id="KW-0934">Plastid</keyword>
<keyword evidence="19" id="KW-0472">Membrane</keyword>
<evidence type="ECO:0000256" key="15">
    <source>
        <dbReference type="ARBA" id="ARBA00022842"/>
    </source>
</evidence>
<dbReference type="STRING" id="77586.A0A0D9XM61"/>
<keyword evidence="12" id="KW-0833">Ubl conjugation pathway</keyword>
<evidence type="ECO:0000256" key="14">
    <source>
        <dbReference type="ARBA" id="ARBA00022805"/>
    </source>
</evidence>
<feature type="compositionally biased region" description="Acidic residues" evidence="22">
    <location>
        <begin position="695"/>
        <end position="704"/>
    </location>
</feature>
<dbReference type="InterPro" id="IPR014729">
    <property type="entry name" value="Rossmann-like_a/b/a_fold"/>
</dbReference>
<evidence type="ECO:0000256" key="13">
    <source>
        <dbReference type="ARBA" id="ARBA00022801"/>
    </source>
</evidence>
<dbReference type="InterPro" id="IPR027417">
    <property type="entry name" value="P-loop_NTPase"/>
</dbReference>
<dbReference type="EC" id="2.3.2.27" evidence="4"/>
<feature type="region of interest" description="Disordered" evidence="22">
    <location>
        <begin position="1110"/>
        <end position="1134"/>
    </location>
</feature>
<feature type="domain" description="U-box" evidence="23">
    <location>
        <begin position="368"/>
        <end position="442"/>
    </location>
</feature>
<dbReference type="Proteomes" id="UP000032180">
    <property type="component" value="Chromosome 10"/>
</dbReference>
<feature type="compositionally biased region" description="Polar residues" evidence="22">
    <location>
        <begin position="709"/>
        <end position="718"/>
    </location>
</feature>
<dbReference type="InterPro" id="IPR013083">
    <property type="entry name" value="Znf_RING/FYVE/PHD"/>
</dbReference>
<keyword evidence="6" id="KW-0150">Chloroplast</keyword>
<dbReference type="Pfam" id="PF04548">
    <property type="entry name" value="AIG1"/>
    <property type="match status" value="1"/>
</dbReference>
<evidence type="ECO:0000313" key="26">
    <source>
        <dbReference type="Proteomes" id="UP000032180"/>
    </source>
</evidence>
<dbReference type="InterPro" id="IPR024283">
    <property type="entry name" value="TOC159_MAD"/>
</dbReference>
<dbReference type="GO" id="GO:0005525">
    <property type="term" value="F:GTP binding"/>
    <property type="evidence" value="ECO:0007669"/>
    <property type="project" value="UniProtKB-KW"/>
</dbReference>
<dbReference type="HOGENOM" id="CLU_003856_0_0_1"/>
<dbReference type="SMART" id="SM00504">
    <property type="entry name" value="Ubox"/>
    <property type="match status" value="1"/>
</dbReference>
<dbReference type="NCBIfam" id="TIGR00993">
    <property type="entry name" value="3a0901s04IAP86"/>
    <property type="match status" value="1"/>
</dbReference>
<feature type="compositionally biased region" description="Polar residues" evidence="22">
    <location>
        <begin position="181"/>
        <end position="198"/>
    </location>
</feature>
<evidence type="ECO:0000256" key="21">
    <source>
        <dbReference type="ARBA" id="ARBA00023775"/>
    </source>
</evidence>
<keyword evidence="17" id="KW-1133">Transmembrane helix</keyword>
<dbReference type="SUPFAM" id="SSF57850">
    <property type="entry name" value="RING/U-box"/>
    <property type="match status" value="1"/>
</dbReference>
<comment type="pathway">
    <text evidence="3">Protein modification; protein ubiquitination.</text>
</comment>
<dbReference type="PANTHER" id="PTHR45647">
    <property type="entry name" value="OS02G0152300 PROTEIN"/>
    <property type="match status" value="1"/>
</dbReference>
<dbReference type="CDD" id="cd01853">
    <property type="entry name" value="Toc34_like"/>
    <property type="match status" value="1"/>
</dbReference>
<evidence type="ECO:0000256" key="7">
    <source>
        <dbReference type="ARBA" id="ARBA00022640"/>
    </source>
</evidence>
<evidence type="ECO:0000256" key="17">
    <source>
        <dbReference type="ARBA" id="ARBA00022989"/>
    </source>
</evidence>
<dbReference type="PROSITE" id="PS51698">
    <property type="entry name" value="U_BOX"/>
    <property type="match status" value="1"/>
</dbReference>
<dbReference type="EnsemblPlants" id="LPERR10G13670.1">
    <property type="protein sequence ID" value="LPERR10G13670.1"/>
    <property type="gene ID" value="LPERR10G13670"/>
</dbReference>
<dbReference type="Gene3D" id="3.40.50.300">
    <property type="entry name" value="P-loop containing nucleotide triphosphate hydrolases"/>
    <property type="match status" value="1"/>
</dbReference>
<evidence type="ECO:0000259" key="23">
    <source>
        <dbReference type="PROSITE" id="PS51698"/>
    </source>
</evidence>
<comment type="cofactor">
    <cofactor evidence="2">
        <name>Mg(2+)</name>
        <dbReference type="ChEBI" id="CHEBI:18420"/>
    </cofactor>
</comment>
<feature type="region of interest" description="Disordered" evidence="22">
    <location>
        <begin position="174"/>
        <end position="202"/>
    </location>
</feature>
<dbReference type="Gene3D" id="3.30.40.10">
    <property type="entry name" value="Zinc/RING finger domain, C3HC4 (zinc finger)"/>
    <property type="match status" value="1"/>
</dbReference>
<evidence type="ECO:0000256" key="10">
    <source>
        <dbReference type="ARBA" id="ARBA00022723"/>
    </source>
</evidence>
<keyword evidence="26" id="KW-1185">Reference proteome</keyword>
<evidence type="ECO:0000256" key="16">
    <source>
        <dbReference type="ARBA" id="ARBA00022927"/>
    </source>
</evidence>
<reference evidence="26" key="2">
    <citation type="submission" date="2013-12" db="EMBL/GenBank/DDBJ databases">
        <authorList>
            <person name="Yu Y."/>
            <person name="Lee S."/>
            <person name="de Baynast K."/>
            <person name="Wissotski M."/>
            <person name="Liu L."/>
            <person name="Talag J."/>
            <person name="Goicoechea J."/>
            <person name="Angelova A."/>
            <person name="Jetty R."/>
            <person name="Kudrna D."/>
            <person name="Golser W."/>
            <person name="Rivera L."/>
            <person name="Zhang J."/>
            <person name="Wing R."/>
        </authorList>
    </citation>
    <scope>NUCLEOTIDE SEQUENCE</scope>
</reference>
<keyword evidence="11" id="KW-0547">Nucleotide-binding</keyword>
<dbReference type="InterPro" id="IPR006703">
    <property type="entry name" value="G_AIG1"/>
</dbReference>
<keyword evidence="13" id="KW-0378">Hydrolase</keyword>
<dbReference type="SUPFAM" id="SSF52402">
    <property type="entry name" value="Adenine nucleotide alpha hydrolases-like"/>
    <property type="match status" value="1"/>
</dbReference>
<dbReference type="Gene3D" id="3.40.50.620">
    <property type="entry name" value="HUPs"/>
    <property type="match status" value="1"/>
</dbReference>
<sequence length="1484" mass="162684">MDQAAPAEKTEVEKVFVAVAAEKGRSTLSWALGHFRGSGAKIVITHVHVPPQTIPFHVSNVSPEQVSLFRRIEREKVDKLLNEYVHQCWKMKVKCEKLVIEKDSVVSGLLELIAQHGITKLVIAAAADKHYSRKMDKPKSKTATEIMQRADPSCQIWDKKVEIASADTPLSQLFEEDTPLSPDSGQTVLQSSPPQEQNDNAKELGFDDELNNACIAAENLMERALSESLRRQKADEEVISSLQRVKQFEDMYLEEVRRRKELEGALFRANRELIRLKQEMDMPRIQHSTILGERQEEITDKFNFRQRTLDMKSDLGTTGQVIKPHQEYLQLHLDHYNGVRQQEPLLHQRNLTTFSPPSSIPSQFDKDSIPSHFICPISQEVMREPCIAGDGFTYEAEAIINWFDEGHEVSPMTKQPLANHDLIPNFALRSIFVTGRSTVPPDHTLPLFLTATAARGDTPSPISLSAAAAARRRTVLFSLVMENGGVDDGERRPAEAEVDRVGGVAEEVEPAGDAEGDVEAALDAAAAAVAEVMTPADAKQTPGAAAAAAWREAAWEEGDGDEFVDVLEGDGDEKRDGSALENGEGLVAGSGSRSLAVEGDEEGYGSCADVGIEEDVGGDANQERLEEEALAESIRGYVTEAVLADRNKEQSGNSEAVSFAQHKSQIEKSREEIAARSSKIEVSKQSGGEPSVVVEELDESSSSDDESKATSAPPTRSISGVGGRSNGPSLPSRPAGLGASSSLSQRSARPVQQARANGSVAVDRETRQDVESSGDGDENDEIREKLQMIRVKFLRLANRFGQTPHNMVVSQVLYRLGLAEQLRRNTGQGVFSFDRAQDMAERLEAAGNEPLDFSCTILVLGKTGVGKSATINSIFDDARLDTNAFATSTRKVQEVVGAVEGIEVKVIDTPGLSCSSSDQHYNQKVLNSVKRLISKSPPDIVLYFDRLDMQTRDYGDVPLLQTITRVFGASIWFNAIVVLTHAASAPPDGPNGIPLSYEMFVTQRSHVVQQAIRQAAGDVRLMNPVSLVENHSACRTNRAGQRVLPNGHVWKPQLLLLCFASKVLAEANVLLKLQDNPTGKPLMRIPPLPFLLSSLLQSRALLKLPEEQFGDDDDIEDDLADDSDSDDGSDYDDLPPFKRLTKAQLAKLNHVQRKAYLEELDYREKLFYKKQIKEERMRRKIMKKMAAEASARTDNFSNSNLEDDGSAPTNVAVPMPDMVLPSSFDSDYPSHRYRFLDTPSEWLVRPVLETQGWDHDVGYEGLNVERLFAVKGKVPLSVSGQLTKDKKDCSLQMEVASSLKHSEGKTTSLGLDLQSVGKDMAYTLRGESRFKNFRRNNTSAGISATLLGDSVSAGVKVEDKLIVNKQLRVLVSGGAMSGRGDVAYGGRLEATLKDKDYPIGRMLSTVALSVVDWHGDLAVGCNIQSQIPAGRASNLIGHANLSNKGTGQVGIRLNSSEHLEIALIALVPIYQNIKKLLESYSVST</sequence>
<comment type="subcellular location">
    <subcellularLocation>
        <location evidence="20">Plastid</location>
        <location evidence="20">Chloroplast outer membrane</location>
        <topology evidence="20">Single-pass membrane protein</topology>
    </subcellularLocation>
</comment>
<dbReference type="InterPro" id="IPR003613">
    <property type="entry name" value="Ubox_domain"/>
</dbReference>
<evidence type="ECO:0000256" key="12">
    <source>
        <dbReference type="ARBA" id="ARBA00022786"/>
    </source>
</evidence>
<evidence type="ECO:0000256" key="6">
    <source>
        <dbReference type="ARBA" id="ARBA00022528"/>
    </source>
</evidence>
<dbReference type="GO" id="GO:0016567">
    <property type="term" value="P:protein ubiquitination"/>
    <property type="evidence" value="ECO:0007669"/>
    <property type="project" value="UniProtKB-UniPathway"/>
</dbReference>
<evidence type="ECO:0000256" key="19">
    <source>
        <dbReference type="ARBA" id="ARBA00023136"/>
    </source>
</evidence>
<dbReference type="CDD" id="cd01989">
    <property type="entry name" value="USP_STK_Ubox_N"/>
    <property type="match status" value="1"/>
</dbReference>
<feature type="compositionally biased region" description="Basic and acidic residues" evidence="22">
    <location>
        <begin position="664"/>
        <end position="682"/>
    </location>
</feature>
<organism evidence="25 26">
    <name type="scientific">Leersia perrieri</name>
    <dbReference type="NCBI Taxonomy" id="77586"/>
    <lineage>
        <taxon>Eukaryota</taxon>
        <taxon>Viridiplantae</taxon>
        <taxon>Streptophyta</taxon>
        <taxon>Embryophyta</taxon>
        <taxon>Tracheophyta</taxon>
        <taxon>Spermatophyta</taxon>
        <taxon>Magnoliopsida</taxon>
        <taxon>Liliopsida</taxon>
        <taxon>Poales</taxon>
        <taxon>Poaceae</taxon>
        <taxon>BOP clade</taxon>
        <taxon>Oryzoideae</taxon>
        <taxon>Oryzeae</taxon>
        <taxon>Oryzinae</taxon>
        <taxon>Leersia</taxon>
    </lineage>
</organism>
<dbReference type="UniPathway" id="UPA00143"/>
<dbReference type="CDD" id="cd16655">
    <property type="entry name" value="RING-Ubox_WDSUB1-like"/>
    <property type="match status" value="1"/>
</dbReference>
<reference evidence="25" key="3">
    <citation type="submission" date="2015-04" db="UniProtKB">
        <authorList>
            <consortium name="EnsemblPlants"/>
        </authorList>
    </citation>
    <scope>IDENTIFICATION</scope>
</reference>
<keyword evidence="15" id="KW-0460">Magnesium</keyword>
<dbReference type="eggNOG" id="ENOG502QR60">
    <property type="taxonomic scope" value="Eukaryota"/>
</dbReference>
<keyword evidence="9" id="KW-0812">Transmembrane</keyword>
<protein>
    <recommendedName>
        <fullName evidence="4">RING-type E3 ubiquitin transferase</fullName>
        <ecNumber evidence="4">2.3.2.27</ecNumber>
    </recommendedName>
</protein>
<feature type="compositionally biased region" description="Acidic residues" evidence="22">
    <location>
        <begin position="1110"/>
        <end position="1133"/>
    </location>
</feature>
<evidence type="ECO:0000256" key="11">
    <source>
        <dbReference type="ARBA" id="ARBA00022741"/>
    </source>
</evidence>
<keyword evidence="10" id="KW-0479">Metal-binding</keyword>
<keyword evidence="14" id="KW-1002">Plastid outer membrane</keyword>
<dbReference type="GO" id="GO:0061630">
    <property type="term" value="F:ubiquitin protein ligase activity"/>
    <property type="evidence" value="ECO:0007669"/>
    <property type="project" value="UniProtKB-EC"/>
</dbReference>
<evidence type="ECO:0000256" key="1">
    <source>
        <dbReference type="ARBA" id="ARBA00000900"/>
    </source>
</evidence>
<feature type="region of interest" description="Disordered" evidence="22">
    <location>
        <begin position="646"/>
        <end position="782"/>
    </location>
</feature>
<reference evidence="25 26" key="1">
    <citation type="submission" date="2012-08" db="EMBL/GenBank/DDBJ databases">
        <title>Oryza genome evolution.</title>
        <authorList>
            <person name="Wing R.A."/>
        </authorList>
    </citation>
    <scope>NUCLEOTIDE SEQUENCE</scope>
</reference>
<comment type="catalytic activity">
    <reaction evidence="1">
        <text>S-ubiquitinyl-[E2 ubiquitin-conjugating enzyme]-L-cysteine + [acceptor protein]-L-lysine = [E2 ubiquitin-conjugating enzyme]-L-cysteine + N(6)-ubiquitinyl-[acceptor protein]-L-lysine.</text>
        <dbReference type="EC" id="2.3.2.27"/>
    </reaction>
</comment>
<keyword evidence="18" id="KW-0342">GTP-binding</keyword>
<feature type="domain" description="AIG1-type G" evidence="24">
    <location>
        <begin position="852"/>
        <end position="1081"/>
    </location>
</feature>
<keyword evidence="8" id="KW-0808">Transferase</keyword>
<proteinExistence type="inferred from homology"/>
<accession>A0A0D9XM61</accession>
<dbReference type="FunFam" id="3.40.50.300:FF:000413">
    <property type="entry name" value="Translocase of chloroplast 120, chloroplastic"/>
    <property type="match status" value="1"/>
</dbReference>
<evidence type="ECO:0000256" key="18">
    <source>
        <dbReference type="ARBA" id="ARBA00023134"/>
    </source>
</evidence>
<feature type="compositionally biased region" description="Acidic residues" evidence="22">
    <location>
        <begin position="772"/>
        <end position="781"/>
    </location>
</feature>
<evidence type="ECO:0000259" key="24">
    <source>
        <dbReference type="PROSITE" id="PS51720"/>
    </source>
</evidence>
<dbReference type="GO" id="GO:0045036">
    <property type="term" value="P:protein targeting to chloroplast"/>
    <property type="evidence" value="ECO:0007669"/>
    <property type="project" value="InterPro"/>
</dbReference>
<evidence type="ECO:0000256" key="20">
    <source>
        <dbReference type="ARBA" id="ARBA00023766"/>
    </source>
</evidence>
<keyword evidence="16" id="KW-0653">Protein transport</keyword>
<keyword evidence="5" id="KW-0813">Transport</keyword>
<feature type="region of interest" description="Disordered" evidence="22">
    <location>
        <begin position="568"/>
        <end position="605"/>
    </location>
</feature>
<dbReference type="Pfam" id="PF11886">
    <property type="entry name" value="TOC159_MAD"/>
    <property type="match status" value="1"/>
</dbReference>
<dbReference type="Pfam" id="PF04564">
    <property type="entry name" value="U-box"/>
    <property type="match status" value="1"/>
</dbReference>
<dbReference type="GO" id="GO:0003924">
    <property type="term" value="F:GTPase activity"/>
    <property type="evidence" value="ECO:0007669"/>
    <property type="project" value="InterPro"/>
</dbReference>
<dbReference type="GO" id="GO:0015031">
    <property type="term" value="P:protein transport"/>
    <property type="evidence" value="ECO:0007669"/>
    <property type="project" value="UniProtKB-KW"/>
</dbReference>
<comment type="similarity">
    <text evidence="21">Belongs to the TRAFAC class TrmE-Era-EngA-EngB-Septin-like GTPase superfamily. AIG1/Toc34/Toc159-like paraseptin GTPase family. TOC159 subfamily.</text>
</comment>
<dbReference type="InterPro" id="IPR005690">
    <property type="entry name" value="Toc86_159"/>
</dbReference>
<name>A0A0D9XM61_9ORYZ</name>
<dbReference type="SUPFAM" id="SSF52540">
    <property type="entry name" value="P-loop containing nucleoside triphosphate hydrolases"/>
    <property type="match status" value="1"/>
</dbReference>
<dbReference type="PROSITE" id="PS51720">
    <property type="entry name" value="G_AIG1"/>
    <property type="match status" value="1"/>
</dbReference>